<dbReference type="AlphaFoldDB" id="A0A931N3Q9"/>
<dbReference type="RefSeq" id="WP_196149120.1">
    <property type="nucleotide sequence ID" value="NZ_JADMLG010000003.1"/>
</dbReference>
<comment type="caution">
    <text evidence="2">The sequence shown here is derived from an EMBL/GenBank/DDBJ whole genome shotgun (WGS) entry which is preliminary data.</text>
</comment>
<keyword evidence="3" id="KW-1185">Reference proteome</keyword>
<feature type="transmembrane region" description="Helical" evidence="1">
    <location>
        <begin position="57"/>
        <end position="79"/>
    </location>
</feature>
<feature type="transmembrane region" description="Helical" evidence="1">
    <location>
        <begin position="23"/>
        <end position="45"/>
    </location>
</feature>
<protein>
    <submittedName>
        <fullName evidence="2">Uncharacterized protein</fullName>
    </submittedName>
</protein>
<organism evidence="2 3">
    <name type="scientific">Nocardia bovistercoris</name>
    <dbReference type="NCBI Taxonomy" id="2785916"/>
    <lineage>
        <taxon>Bacteria</taxon>
        <taxon>Bacillati</taxon>
        <taxon>Actinomycetota</taxon>
        <taxon>Actinomycetes</taxon>
        <taxon>Mycobacteriales</taxon>
        <taxon>Nocardiaceae</taxon>
        <taxon>Nocardia</taxon>
    </lineage>
</organism>
<keyword evidence="1" id="KW-0472">Membrane</keyword>
<reference evidence="2" key="1">
    <citation type="submission" date="2020-11" db="EMBL/GenBank/DDBJ databases">
        <title>Nocardia NEAU-351.nov., a novel actinomycete isolated from the cow dung.</title>
        <authorList>
            <person name="Zhang X."/>
        </authorList>
    </citation>
    <scope>NUCLEOTIDE SEQUENCE</scope>
    <source>
        <strain evidence="2">NEAU-351</strain>
    </source>
</reference>
<keyword evidence="1" id="KW-0812">Transmembrane</keyword>
<proteinExistence type="predicted"/>
<dbReference type="Proteomes" id="UP000655751">
    <property type="component" value="Unassembled WGS sequence"/>
</dbReference>
<evidence type="ECO:0000313" key="2">
    <source>
        <dbReference type="EMBL" id="MBH0776813.1"/>
    </source>
</evidence>
<name>A0A931N3Q9_9NOCA</name>
<evidence type="ECO:0000313" key="3">
    <source>
        <dbReference type="Proteomes" id="UP000655751"/>
    </source>
</evidence>
<evidence type="ECO:0000256" key="1">
    <source>
        <dbReference type="SAM" id="Phobius"/>
    </source>
</evidence>
<keyword evidence="1" id="KW-1133">Transmembrane helix</keyword>
<sequence length="118" mass="12441">MHAADPKPLVIAHPPDAIDTYRALRFGIVLVVGLIAVAQFAEWLADGDVSTSISASFYTSVHGIFVGALFAAGTCLIIYRGNSDIEDSVLNFAAPCSHSVHGYGDPTDTPTVWTCSTS</sequence>
<gene>
    <name evidence="2" type="ORF">IT779_11005</name>
</gene>
<dbReference type="EMBL" id="JADMLG010000003">
    <property type="protein sequence ID" value="MBH0776813.1"/>
    <property type="molecule type" value="Genomic_DNA"/>
</dbReference>
<accession>A0A931N3Q9</accession>